<evidence type="ECO:0000256" key="5">
    <source>
        <dbReference type="SAM" id="Phobius"/>
    </source>
</evidence>
<dbReference type="SMART" id="SM00283">
    <property type="entry name" value="MA"/>
    <property type="match status" value="1"/>
</dbReference>
<dbReference type="SUPFAM" id="SSF58104">
    <property type="entry name" value="Methyl-accepting chemotaxis protein (MCP) signaling domain"/>
    <property type="match status" value="1"/>
</dbReference>
<dbReference type="Gene3D" id="1.10.287.950">
    <property type="entry name" value="Methyl-accepting chemotaxis protein"/>
    <property type="match status" value="1"/>
</dbReference>
<accession>A0ABT0L502</accession>
<dbReference type="CDD" id="cd06225">
    <property type="entry name" value="HAMP"/>
    <property type="match status" value="1"/>
</dbReference>
<reference evidence="8 9" key="1">
    <citation type="submission" date="2022-01" db="EMBL/GenBank/DDBJ databases">
        <title>Whole genome-based taxonomy of the Shewanellaceae.</title>
        <authorList>
            <person name="Martin-Rodriguez A.J."/>
        </authorList>
    </citation>
    <scope>NUCLEOTIDE SEQUENCE [LARGE SCALE GENOMIC DNA]</scope>
    <source>
        <strain evidence="8 9">JCM 17801</strain>
    </source>
</reference>
<comment type="similarity">
    <text evidence="3">Belongs to the methyl-accepting chemotaxis (MCP) protein family.</text>
</comment>
<comment type="subcellular location">
    <subcellularLocation>
        <location evidence="1">Membrane</location>
    </subcellularLocation>
</comment>
<evidence type="ECO:0000256" key="2">
    <source>
        <dbReference type="ARBA" id="ARBA00023224"/>
    </source>
</evidence>
<keyword evidence="5" id="KW-0812">Transmembrane</keyword>
<proteinExistence type="inferred from homology"/>
<keyword evidence="5" id="KW-1133">Transmembrane helix</keyword>
<evidence type="ECO:0000313" key="8">
    <source>
        <dbReference type="EMBL" id="MCL1118812.1"/>
    </source>
</evidence>
<dbReference type="PANTHER" id="PTHR32089:SF70">
    <property type="entry name" value="ENERGY TAXIS MODULATING METHYL ACCEPTING SENSORY TRANSDUCER"/>
    <property type="match status" value="1"/>
</dbReference>
<dbReference type="Gene3D" id="6.10.340.10">
    <property type="match status" value="1"/>
</dbReference>
<evidence type="ECO:0000256" key="3">
    <source>
        <dbReference type="ARBA" id="ARBA00029447"/>
    </source>
</evidence>
<dbReference type="Pfam" id="PF00672">
    <property type="entry name" value="HAMP"/>
    <property type="match status" value="1"/>
</dbReference>
<feature type="domain" description="HAMP" evidence="7">
    <location>
        <begin position="348"/>
        <end position="400"/>
    </location>
</feature>
<dbReference type="Proteomes" id="UP001203212">
    <property type="component" value="Unassembled WGS sequence"/>
</dbReference>
<evidence type="ECO:0000313" key="9">
    <source>
        <dbReference type="Proteomes" id="UP001203212"/>
    </source>
</evidence>
<dbReference type="SMART" id="SM00304">
    <property type="entry name" value="HAMP"/>
    <property type="match status" value="1"/>
</dbReference>
<feature type="transmembrane region" description="Helical" evidence="5">
    <location>
        <begin position="327"/>
        <end position="345"/>
    </location>
</feature>
<comment type="caution">
    <text evidence="8">The sequence shown here is derived from an EMBL/GenBank/DDBJ whole genome shotgun (WGS) entry which is preliminary data.</text>
</comment>
<dbReference type="PROSITE" id="PS50111">
    <property type="entry name" value="CHEMOTAXIS_TRANSDUC_2"/>
    <property type="match status" value="1"/>
</dbReference>
<sequence>MNLLELTIKQKIALGFATIGVLLLAGSSFFYRSLTQIQTANTNIEILAQPVQSQSNALQLSLLKMVKTGSLAFSQAGNTHLTSSFNQFKQLQKEYAATFNDLAIKVADQPNMKRALDNVKQQYAQYLQQTEMMFNAKLTIEQTREDYQKQLQQFLAIKDQASNSMIDLEMIDAGDQARLLEEVIGTGTRLDDTIYNMGNIMAEVARFTDLKSVDNHQQDVMMMVSSIETNFQFLKQQAATLPADELLAVFAAQFTQMKALLDAPGTLYESQRKVVEVIKQSEMAYEQSNLYFESSFAELNQLITLADKRFGDYQLAASNEISTAQTLAIVLAVIFIVLAIIIYTLTSKAMLEPLQAVNKALSRIASGDLSQRLDKRNNDEFGQLMDNINKLSNDLRSLLQDISRDAHLLDESAIRSQAQGEQIANSASNQIGQIAQAKRLAEQIHQSSSLVNEQASESASHINLASSQGKQVKEIADDNRARIEQLSIGLSHSVNTMNNLSQHSDNIGGILVTISAIADQTNLLALNAAIEAARAGEHGRGFAVVADEVRSLASRTQSSTAEIQTMISALQLETTNAVKAISKGQSEANQCVEQSQSLHDAIKKIESALLTINHMSQNINQAANEQVNFSEQIEHTMTVTADSAETNAEDSSAMAKRSQELNQLAHSLTASIERFKL</sequence>
<feature type="transmembrane region" description="Helical" evidence="5">
    <location>
        <begin position="12"/>
        <end position="31"/>
    </location>
</feature>
<dbReference type="PROSITE" id="PS50885">
    <property type="entry name" value="HAMP"/>
    <property type="match status" value="1"/>
</dbReference>
<dbReference type="RefSeq" id="WP_229778369.1">
    <property type="nucleotide sequence ID" value="NZ_BMOT01000015.1"/>
</dbReference>
<organism evidence="8 9">
    <name type="scientific">Shewanella aestuarii</name>
    <dbReference type="NCBI Taxonomy" id="1028752"/>
    <lineage>
        <taxon>Bacteria</taxon>
        <taxon>Pseudomonadati</taxon>
        <taxon>Pseudomonadota</taxon>
        <taxon>Gammaproteobacteria</taxon>
        <taxon>Alteromonadales</taxon>
        <taxon>Shewanellaceae</taxon>
        <taxon>Shewanella</taxon>
    </lineage>
</organism>
<dbReference type="EMBL" id="JAKILK010000016">
    <property type="protein sequence ID" value="MCL1118812.1"/>
    <property type="molecule type" value="Genomic_DNA"/>
</dbReference>
<name>A0ABT0L502_9GAMM</name>
<evidence type="ECO:0000256" key="1">
    <source>
        <dbReference type="ARBA" id="ARBA00004370"/>
    </source>
</evidence>
<keyword evidence="2 4" id="KW-0807">Transducer</keyword>
<evidence type="ECO:0000256" key="4">
    <source>
        <dbReference type="PROSITE-ProRule" id="PRU00284"/>
    </source>
</evidence>
<evidence type="ECO:0000259" key="7">
    <source>
        <dbReference type="PROSITE" id="PS50885"/>
    </source>
</evidence>
<dbReference type="InterPro" id="IPR004089">
    <property type="entry name" value="MCPsignal_dom"/>
</dbReference>
<protein>
    <submittedName>
        <fullName evidence="8">Methyl-accepting chemotaxis protein</fullName>
    </submittedName>
</protein>
<keyword evidence="5" id="KW-0472">Membrane</keyword>
<evidence type="ECO:0000259" key="6">
    <source>
        <dbReference type="PROSITE" id="PS50111"/>
    </source>
</evidence>
<dbReference type="Pfam" id="PF00015">
    <property type="entry name" value="MCPsignal"/>
    <property type="match status" value="1"/>
</dbReference>
<keyword evidence="9" id="KW-1185">Reference proteome</keyword>
<dbReference type="PANTHER" id="PTHR32089">
    <property type="entry name" value="METHYL-ACCEPTING CHEMOTAXIS PROTEIN MCPB"/>
    <property type="match status" value="1"/>
</dbReference>
<feature type="domain" description="Methyl-accepting transducer" evidence="6">
    <location>
        <begin position="405"/>
        <end position="641"/>
    </location>
</feature>
<gene>
    <name evidence="8" type="ORF">L2689_16435</name>
</gene>
<dbReference type="InterPro" id="IPR003660">
    <property type="entry name" value="HAMP_dom"/>
</dbReference>